<dbReference type="PANTHER" id="PTHR46227">
    <property type="entry name" value="GLUTAMATE RECEPTOR-INTERACTING PROTEIN GRIP"/>
    <property type="match status" value="1"/>
</dbReference>
<evidence type="ECO:0000313" key="5">
    <source>
        <dbReference type="EMBL" id="KAK2101871.1"/>
    </source>
</evidence>
<evidence type="ECO:0000256" key="3">
    <source>
        <dbReference type="ARBA" id="ARBA00022737"/>
    </source>
</evidence>
<keyword evidence="2" id="KW-0963">Cytoplasm</keyword>
<protein>
    <submittedName>
        <fullName evidence="5">Glutamate receptor-interacting protein 1</fullName>
    </submittedName>
</protein>
<feature type="region of interest" description="Disordered" evidence="4">
    <location>
        <begin position="57"/>
        <end position="106"/>
    </location>
</feature>
<evidence type="ECO:0000256" key="4">
    <source>
        <dbReference type="SAM" id="MobiDB-lite"/>
    </source>
</evidence>
<evidence type="ECO:0000256" key="1">
    <source>
        <dbReference type="ARBA" id="ARBA00004496"/>
    </source>
</evidence>
<evidence type="ECO:0000256" key="2">
    <source>
        <dbReference type="ARBA" id="ARBA00022490"/>
    </source>
</evidence>
<keyword evidence="6" id="KW-1185">Reference proteome</keyword>
<dbReference type="InterPro" id="IPR043545">
    <property type="entry name" value="GRIP1/2"/>
</dbReference>
<dbReference type="PANTHER" id="PTHR46227:SF3">
    <property type="entry name" value="GLUTAMATE RECEPTOR-INTERACTING PROTEIN 1"/>
    <property type="match status" value="1"/>
</dbReference>
<feature type="region of interest" description="Disordered" evidence="4">
    <location>
        <begin position="146"/>
        <end position="194"/>
    </location>
</feature>
<comment type="caution">
    <text evidence="5">The sequence shown here is derived from an EMBL/GenBank/DDBJ whole genome shotgun (WGS) entry which is preliminary data.</text>
</comment>
<comment type="subcellular location">
    <subcellularLocation>
        <location evidence="1">Cytoplasm</location>
    </subcellularLocation>
</comment>
<dbReference type="EMBL" id="JASSZA010000009">
    <property type="protein sequence ID" value="KAK2101871.1"/>
    <property type="molecule type" value="Genomic_DNA"/>
</dbReference>
<sequence>MALEAPTTGGENVNGEEEAAISWRQNHLTQSGHLTVPENVGPGTSFQASGYNFNTYDWRSPKQRGSLSPVTKPRSQTYPDVGLSNEDWDRSTASGFAGAADSAETEQEENFWSQALEDLETCGQSGILRELERKQPHSSLATIMSGSTMSLNHEAPTPRSQLGRQASFQERSSSRPHYSQTTRSNTLPSDVGRKSVTLRKMKQEIKEIMSPTPVELHKVSKLSLLSLGSNLAAILHSTYAQL</sequence>
<gene>
    <name evidence="5" type="primary">GRIP1_1</name>
    <name evidence="5" type="ORF">P7K49_019538</name>
</gene>
<name>A0ABQ9UYC4_SAGOE</name>
<keyword evidence="3" id="KW-0677">Repeat</keyword>
<reference evidence="5 6" key="1">
    <citation type="submission" date="2023-05" db="EMBL/GenBank/DDBJ databases">
        <title>B98-5 Cell Line De Novo Hybrid Assembly: An Optical Mapping Approach.</title>
        <authorList>
            <person name="Kananen K."/>
            <person name="Auerbach J.A."/>
            <person name="Kautto E."/>
            <person name="Blachly J.S."/>
        </authorList>
    </citation>
    <scope>NUCLEOTIDE SEQUENCE [LARGE SCALE GENOMIC DNA]</scope>
    <source>
        <strain evidence="5">B95-8</strain>
        <tissue evidence="5">Cell line</tissue>
    </source>
</reference>
<feature type="compositionally biased region" description="Polar residues" evidence="4">
    <location>
        <begin position="57"/>
        <end position="78"/>
    </location>
</feature>
<keyword evidence="5" id="KW-0675">Receptor</keyword>
<evidence type="ECO:0000313" key="6">
    <source>
        <dbReference type="Proteomes" id="UP001266305"/>
    </source>
</evidence>
<organism evidence="5 6">
    <name type="scientific">Saguinus oedipus</name>
    <name type="common">Cotton-top tamarin</name>
    <name type="synonym">Oedipomidas oedipus</name>
    <dbReference type="NCBI Taxonomy" id="9490"/>
    <lineage>
        <taxon>Eukaryota</taxon>
        <taxon>Metazoa</taxon>
        <taxon>Chordata</taxon>
        <taxon>Craniata</taxon>
        <taxon>Vertebrata</taxon>
        <taxon>Euteleostomi</taxon>
        <taxon>Mammalia</taxon>
        <taxon>Eutheria</taxon>
        <taxon>Euarchontoglires</taxon>
        <taxon>Primates</taxon>
        <taxon>Haplorrhini</taxon>
        <taxon>Platyrrhini</taxon>
        <taxon>Cebidae</taxon>
        <taxon>Callitrichinae</taxon>
        <taxon>Saguinus</taxon>
    </lineage>
</organism>
<proteinExistence type="predicted"/>
<feature type="compositionally biased region" description="Polar residues" evidence="4">
    <location>
        <begin position="158"/>
        <end position="188"/>
    </location>
</feature>
<dbReference type="Proteomes" id="UP001266305">
    <property type="component" value="Unassembled WGS sequence"/>
</dbReference>
<accession>A0ABQ9UYC4</accession>